<reference evidence="1 2" key="1">
    <citation type="submission" date="2016-10" db="EMBL/GenBank/DDBJ databases">
        <authorList>
            <person name="de Groot N.N."/>
        </authorList>
    </citation>
    <scope>NUCLEOTIDE SEQUENCE [LARGE SCALE GENOMIC DNA]</scope>
    <source>
        <strain evidence="1 2">DSM 22900</strain>
    </source>
</reference>
<organism evidence="1 2">
    <name type="scientific">Parapedobacter composti</name>
    <dbReference type="NCBI Taxonomy" id="623281"/>
    <lineage>
        <taxon>Bacteria</taxon>
        <taxon>Pseudomonadati</taxon>
        <taxon>Bacteroidota</taxon>
        <taxon>Sphingobacteriia</taxon>
        <taxon>Sphingobacteriales</taxon>
        <taxon>Sphingobacteriaceae</taxon>
        <taxon>Parapedobacter</taxon>
    </lineage>
</organism>
<dbReference type="Proteomes" id="UP000199577">
    <property type="component" value="Unassembled WGS sequence"/>
</dbReference>
<dbReference type="AlphaFoldDB" id="A0A1I1KVV8"/>
<keyword evidence="2" id="KW-1185">Reference proteome</keyword>
<accession>A0A1I1KVV8</accession>
<evidence type="ECO:0000313" key="1">
    <source>
        <dbReference type="EMBL" id="SFC64745.1"/>
    </source>
</evidence>
<proteinExistence type="predicted"/>
<dbReference type="EMBL" id="FOLL01000017">
    <property type="protein sequence ID" value="SFC64745.1"/>
    <property type="molecule type" value="Genomic_DNA"/>
</dbReference>
<sequence length="39" mass="4301">MNDNQSHLTSGLLKTLTISVNKNNGSCYFSEALYHASIK</sequence>
<protein>
    <submittedName>
        <fullName evidence="1">Uncharacterized protein</fullName>
    </submittedName>
</protein>
<evidence type="ECO:0000313" key="2">
    <source>
        <dbReference type="Proteomes" id="UP000199577"/>
    </source>
</evidence>
<name>A0A1I1KVV8_9SPHI</name>
<gene>
    <name evidence="1" type="ORF">SAMN05421747_11751</name>
</gene>